<protein>
    <recommendedName>
        <fullName evidence="3">alpha-galactosidase</fullName>
        <ecNumber evidence="3">3.2.1.22</ecNumber>
    </recommendedName>
</protein>
<organism evidence="6 7">
    <name type="scientific">Funneliformis caledonium</name>
    <dbReference type="NCBI Taxonomy" id="1117310"/>
    <lineage>
        <taxon>Eukaryota</taxon>
        <taxon>Fungi</taxon>
        <taxon>Fungi incertae sedis</taxon>
        <taxon>Mucoromycota</taxon>
        <taxon>Glomeromycotina</taxon>
        <taxon>Glomeromycetes</taxon>
        <taxon>Glomerales</taxon>
        <taxon>Glomeraceae</taxon>
        <taxon>Funneliformis</taxon>
    </lineage>
</organism>
<evidence type="ECO:0000256" key="1">
    <source>
        <dbReference type="ARBA" id="ARBA00001255"/>
    </source>
</evidence>
<dbReference type="EMBL" id="CAJVPQ010000432">
    <property type="protein sequence ID" value="CAG8481070.1"/>
    <property type="molecule type" value="Genomic_DNA"/>
</dbReference>
<dbReference type="Pfam" id="PF16499">
    <property type="entry name" value="Melibiase_2"/>
    <property type="match status" value="1"/>
</dbReference>
<reference evidence="6" key="1">
    <citation type="submission" date="2021-06" db="EMBL/GenBank/DDBJ databases">
        <authorList>
            <person name="Kallberg Y."/>
            <person name="Tangrot J."/>
            <person name="Rosling A."/>
        </authorList>
    </citation>
    <scope>NUCLEOTIDE SEQUENCE</scope>
    <source>
        <strain evidence="6">UK204</strain>
    </source>
</reference>
<dbReference type="PANTHER" id="PTHR11452:SF75">
    <property type="entry name" value="ALPHA-GALACTOSIDASE MEL1"/>
    <property type="match status" value="1"/>
</dbReference>
<dbReference type="SUPFAM" id="SSF51445">
    <property type="entry name" value="(Trans)glycosidases"/>
    <property type="match status" value="1"/>
</dbReference>
<comment type="caution">
    <text evidence="6">The sequence shown here is derived from an EMBL/GenBank/DDBJ whole genome shotgun (WGS) entry which is preliminary data.</text>
</comment>
<dbReference type="EC" id="3.2.1.22" evidence="3"/>
<dbReference type="AlphaFoldDB" id="A0A9N8W8Y1"/>
<dbReference type="InterPro" id="IPR017853">
    <property type="entry name" value="GH"/>
</dbReference>
<evidence type="ECO:0000256" key="3">
    <source>
        <dbReference type="ARBA" id="ARBA00012755"/>
    </source>
</evidence>
<keyword evidence="5" id="KW-0326">Glycosidase</keyword>
<comment type="similarity">
    <text evidence="2">Belongs to the glycosyl hydrolase 27 family.</text>
</comment>
<evidence type="ECO:0000256" key="2">
    <source>
        <dbReference type="ARBA" id="ARBA00009743"/>
    </source>
</evidence>
<sequence>MGLNNGADRTPPMGWNSWNKFHCNIDEKLIKVTADALIKHGLGYLTCAKRPGSLGYEDKDAMTFASWEIDYLKYNNCNNDGTPEQQRYQRYPVFIVGEALRIYGGIRWRTTDIQPRWGSILNILRQQESTRYADPGGWNDPDMLQVDNAHLLRKTPPVETLKIVKNTEIIAINQYLLGKSVNIVQRTSSWDIWAGELSDGHVARELFLHFLFKVISFINNLLCYSYRVPKHGITVLKITGGTKMLESDFLVPYGDGGNDLFDEYYNNAFYRNY</sequence>
<keyword evidence="4" id="KW-0378">Hydrolase</keyword>
<accession>A0A9N8W8Y1</accession>
<dbReference type="OrthoDB" id="5795902at2759"/>
<evidence type="ECO:0000256" key="4">
    <source>
        <dbReference type="ARBA" id="ARBA00022801"/>
    </source>
</evidence>
<keyword evidence="7" id="KW-1185">Reference proteome</keyword>
<dbReference type="InterPro" id="IPR013785">
    <property type="entry name" value="Aldolase_TIM"/>
</dbReference>
<comment type="catalytic activity">
    <reaction evidence="1">
        <text>Hydrolysis of terminal, non-reducing alpha-D-galactose residues in alpha-D-galactosides, including galactose oligosaccharides, galactomannans and galactolipids.</text>
        <dbReference type="EC" id="3.2.1.22"/>
    </reaction>
</comment>
<dbReference type="Gene3D" id="3.20.20.70">
    <property type="entry name" value="Aldolase class I"/>
    <property type="match status" value="3"/>
</dbReference>
<gene>
    <name evidence="6" type="ORF">FCALED_LOCUS2712</name>
</gene>
<dbReference type="GO" id="GO:0005975">
    <property type="term" value="P:carbohydrate metabolic process"/>
    <property type="evidence" value="ECO:0007669"/>
    <property type="project" value="InterPro"/>
</dbReference>
<evidence type="ECO:0000256" key="5">
    <source>
        <dbReference type="ARBA" id="ARBA00023295"/>
    </source>
</evidence>
<dbReference type="InterPro" id="IPR002241">
    <property type="entry name" value="Glyco_hydro_27"/>
</dbReference>
<dbReference type="GO" id="GO:0004557">
    <property type="term" value="F:alpha-galactosidase activity"/>
    <property type="evidence" value="ECO:0007669"/>
    <property type="project" value="UniProtKB-EC"/>
</dbReference>
<dbReference type="Proteomes" id="UP000789570">
    <property type="component" value="Unassembled WGS sequence"/>
</dbReference>
<name>A0A9N8W8Y1_9GLOM</name>
<proteinExistence type="inferred from homology"/>
<evidence type="ECO:0000313" key="7">
    <source>
        <dbReference type="Proteomes" id="UP000789570"/>
    </source>
</evidence>
<dbReference type="PANTHER" id="PTHR11452">
    <property type="entry name" value="ALPHA-GALACTOSIDASE/ALPHA-N-ACETYLGALACTOSAMINIDASE"/>
    <property type="match status" value="1"/>
</dbReference>
<evidence type="ECO:0000313" key="6">
    <source>
        <dbReference type="EMBL" id="CAG8481070.1"/>
    </source>
</evidence>